<dbReference type="EMBL" id="LAZR01037800">
    <property type="protein sequence ID" value="KKL21266.1"/>
    <property type="molecule type" value="Genomic_DNA"/>
</dbReference>
<organism evidence="1">
    <name type="scientific">marine sediment metagenome</name>
    <dbReference type="NCBI Taxonomy" id="412755"/>
    <lineage>
        <taxon>unclassified sequences</taxon>
        <taxon>metagenomes</taxon>
        <taxon>ecological metagenomes</taxon>
    </lineage>
</organism>
<protein>
    <submittedName>
        <fullName evidence="1">Uncharacterized protein</fullName>
    </submittedName>
</protein>
<name>A0A0F9DUC9_9ZZZZ</name>
<gene>
    <name evidence="1" type="ORF">LCGC14_2447200</name>
</gene>
<sequence length="47" mass="5361">MKCTIHVYRCTKSACRNVQEKEGSPRAGLRCEKCGSDMNKISERKVE</sequence>
<evidence type="ECO:0000313" key="1">
    <source>
        <dbReference type="EMBL" id="KKL21266.1"/>
    </source>
</evidence>
<reference evidence="1" key="1">
    <citation type="journal article" date="2015" name="Nature">
        <title>Complex archaea that bridge the gap between prokaryotes and eukaryotes.</title>
        <authorList>
            <person name="Spang A."/>
            <person name="Saw J.H."/>
            <person name="Jorgensen S.L."/>
            <person name="Zaremba-Niedzwiedzka K."/>
            <person name="Martijn J."/>
            <person name="Lind A.E."/>
            <person name="van Eijk R."/>
            <person name="Schleper C."/>
            <person name="Guy L."/>
            <person name="Ettema T.J."/>
        </authorList>
    </citation>
    <scope>NUCLEOTIDE SEQUENCE</scope>
</reference>
<accession>A0A0F9DUC9</accession>
<comment type="caution">
    <text evidence="1">The sequence shown here is derived from an EMBL/GenBank/DDBJ whole genome shotgun (WGS) entry which is preliminary data.</text>
</comment>
<dbReference type="AlphaFoldDB" id="A0A0F9DUC9"/>
<proteinExistence type="predicted"/>